<evidence type="ECO:0000313" key="3">
    <source>
        <dbReference type="Proteomes" id="UP001500683"/>
    </source>
</evidence>
<gene>
    <name evidence="2" type="ORF">GCM10022214_52350</name>
</gene>
<reference evidence="3" key="1">
    <citation type="journal article" date="2019" name="Int. J. Syst. Evol. Microbiol.">
        <title>The Global Catalogue of Microorganisms (GCM) 10K type strain sequencing project: providing services to taxonomists for standard genome sequencing and annotation.</title>
        <authorList>
            <consortium name="The Broad Institute Genomics Platform"/>
            <consortium name="The Broad Institute Genome Sequencing Center for Infectious Disease"/>
            <person name="Wu L."/>
            <person name="Ma J."/>
        </authorList>
    </citation>
    <scope>NUCLEOTIDE SEQUENCE [LARGE SCALE GENOMIC DNA]</scope>
    <source>
        <strain evidence="3">JCM 16702</strain>
    </source>
</reference>
<protein>
    <submittedName>
        <fullName evidence="2">Ferritin-like domain-containing protein</fullName>
    </submittedName>
</protein>
<dbReference type="Gene3D" id="1.10.620.20">
    <property type="entry name" value="Ribonucleotide Reductase, subunit A"/>
    <property type="match status" value="1"/>
</dbReference>
<dbReference type="Proteomes" id="UP001500683">
    <property type="component" value="Unassembled WGS sequence"/>
</dbReference>
<dbReference type="InterPro" id="IPR009078">
    <property type="entry name" value="Ferritin-like_SF"/>
</dbReference>
<organism evidence="2 3">
    <name type="scientific">Actinomadura miaoliensis</name>
    <dbReference type="NCBI Taxonomy" id="430685"/>
    <lineage>
        <taxon>Bacteria</taxon>
        <taxon>Bacillati</taxon>
        <taxon>Actinomycetota</taxon>
        <taxon>Actinomycetes</taxon>
        <taxon>Streptosporangiales</taxon>
        <taxon>Thermomonosporaceae</taxon>
        <taxon>Actinomadura</taxon>
    </lineage>
</organism>
<comment type="caution">
    <text evidence="2">The sequence shown here is derived from an EMBL/GenBank/DDBJ whole genome shotgun (WGS) entry which is preliminary data.</text>
</comment>
<dbReference type="RefSeq" id="WP_344952604.1">
    <property type="nucleotide sequence ID" value="NZ_BAAAZG010000039.1"/>
</dbReference>
<accession>A0ABP7WDL4</accession>
<dbReference type="EMBL" id="BAAAZG010000039">
    <property type="protein sequence ID" value="GAA4085878.1"/>
    <property type="molecule type" value="Genomic_DNA"/>
</dbReference>
<evidence type="ECO:0000256" key="1">
    <source>
        <dbReference type="SAM" id="MobiDB-lite"/>
    </source>
</evidence>
<evidence type="ECO:0000313" key="2">
    <source>
        <dbReference type="EMBL" id="GAA4085878.1"/>
    </source>
</evidence>
<dbReference type="InterPro" id="IPR012348">
    <property type="entry name" value="RNR-like"/>
</dbReference>
<feature type="region of interest" description="Disordered" evidence="1">
    <location>
        <begin position="1"/>
        <end position="42"/>
    </location>
</feature>
<feature type="compositionally biased region" description="Basic and acidic residues" evidence="1">
    <location>
        <begin position="18"/>
        <end position="27"/>
    </location>
</feature>
<keyword evidence="3" id="KW-1185">Reference proteome</keyword>
<dbReference type="SUPFAM" id="SSF47240">
    <property type="entry name" value="Ferritin-like"/>
    <property type="match status" value="1"/>
</dbReference>
<name>A0ABP7WDL4_9ACTN</name>
<proteinExistence type="predicted"/>
<sequence>MTPMDGTKAEGAAGPFARWREGFEQEAHRRRRRPDPPWERGARLHPAVVRSVQRFQVGEDGDGANLIAKAGGGDYGAAVRLFVAEEREHARLLAALLRAAGATTISGHWSDTVFVRVRRAFGLRLELLVLMVAEVVALGYYRALRDGTTDPLTTEVAGRLLDDERRHVPFHCDRLRSALPVTGRPALILGWQAVTAVTAAVVAADHGRALRVLGLTRHRFVGDVLAEAREAAATLRRG</sequence>